<dbReference type="Proteomes" id="UP000275394">
    <property type="component" value="Unassembled WGS sequence"/>
</dbReference>
<organism evidence="1 2">
    <name type="scientific">Sinobacterium caligoides</name>
    <dbReference type="NCBI Taxonomy" id="933926"/>
    <lineage>
        <taxon>Bacteria</taxon>
        <taxon>Pseudomonadati</taxon>
        <taxon>Pseudomonadota</taxon>
        <taxon>Gammaproteobacteria</taxon>
        <taxon>Cellvibrionales</taxon>
        <taxon>Spongiibacteraceae</taxon>
        <taxon>Sinobacterium</taxon>
    </lineage>
</organism>
<reference evidence="1 2" key="1">
    <citation type="submission" date="2018-11" db="EMBL/GenBank/DDBJ databases">
        <title>Genomic Encyclopedia of Type Strains, Phase IV (KMG-IV): sequencing the most valuable type-strain genomes for metagenomic binning, comparative biology and taxonomic classification.</title>
        <authorList>
            <person name="Goeker M."/>
        </authorList>
    </citation>
    <scope>NUCLEOTIDE SEQUENCE [LARGE SCALE GENOMIC DNA]</scope>
    <source>
        <strain evidence="1 2">DSM 100316</strain>
    </source>
</reference>
<evidence type="ECO:0000313" key="1">
    <source>
        <dbReference type="EMBL" id="ROS01236.1"/>
    </source>
</evidence>
<name>A0A3N2DN53_9GAMM</name>
<protein>
    <recommendedName>
        <fullName evidence="3">AP2 domain-containing protein</fullName>
    </recommendedName>
</protein>
<dbReference type="AlphaFoldDB" id="A0A3N2DN53"/>
<gene>
    <name evidence="1" type="ORF">EDC56_1665</name>
</gene>
<evidence type="ECO:0000313" key="2">
    <source>
        <dbReference type="Proteomes" id="UP000275394"/>
    </source>
</evidence>
<comment type="caution">
    <text evidence="1">The sequence shown here is derived from an EMBL/GenBank/DDBJ whole genome shotgun (WGS) entry which is preliminary data.</text>
</comment>
<accession>A0A3N2DN53</accession>
<evidence type="ECO:0008006" key="3">
    <source>
        <dbReference type="Google" id="ProtNLM"/>
    </source>
</evidence>
<keyword evidence="2" id="KW-1185">Reference proteome</keyword>
<sequence length="175" mass="19937">MLSNSGELIEFARKRCNVMSVKLIDNDAFYGYRVRRTVDGKLFQEYFSLKKGGKRIGPRLMKGVEKVAIARDEELKLKQERAKKRHRAERCFRGDGTVRGISYLVKTEKSGTKTPIFQIGIASELESKILCTSFSINAHGKDEAWRMAVSTFAKHKQIGKNSKLYREIMGAMPPM</sequence>
<proteinExistence type="predicted"/>
<dbReference type="EMBL" id="RKHR01000004">
    <property type="protein sequence ID" value="ROS01236.1"/>
    <property type="molecule type" value="Genomic_DNA"/>
</dbReference>